<evidence type="ECO:0000313" key="5">
    <source>
        <dbReference type="Proteomes" id="UP000799772"/>
    </source>
</evidence>
<dbReference type="Pfam" id="PF05368">
    <property type="entry name" value="NmrA"/>
    <property type="match status" value="1"/>
</dbReference>
<gene>
    <name evidence="4" type="ORF">NA57DRAFT_61464</name>
</gene>
<evidence type="ECO:0000313" key="4">
    <source>
        <dbReference type="EMBL" id="KAF2093338.1"/>
    </source>
</evidence>
<dbReference type="OrthoDB" id="9984533at2759"/>
<dbReference type="PANTHER" id="PTHR47706:SF9">
    <property type="entry name" value="NMRA-LIKE DOMAIN-CONTAINING PROTEIN-RELATED"/>
    <property type="match status" value="1"/>
</dbReference>
<dbReference type="Proteomes" id="UP000799772">
    <property type="component" value="Unassembled WGS sequence"/>
</dbReference>
<dbReference type="GO" id="GO:0016491">
    <property type="term" value="F:oxidoreductase activity"/>
    <property type="evidence" value="ECO:0007669"/>
    <property type="project" value="UniProtKB-KW"/>
</dbReference>
<organism evidence="4 5">
    <name type="scientific">Rhizodiscina lignyota</name>
    <dbReference type="NCBI Taxonomy" id="1504668"/>
    <lineage>
        <taxon>Eukaryota</taxon>
        <taxon>Fungi</taxon>
        <taxon>Dikarya</taxon>
        <taxon>Ascomycota</taxon>
        <taxon>Pezizomycotina</taxon>
        <taxon>Dothideomycetes</taxon>
        <taxon>Pleosporomycetidae</taxon>
        <taxon>Aulographales</taxon>
        <taxon>Rhizodiscinaceae</taxon>
        <taxon>Rhizodiscina</taxon>
    </lineage>
</organism>
<dbReference type="CDD" id="cd05259">
    <property type="entry name" value="PCBER_SDR_a"/>
    <property type="match status" value="1"/>
</dbReference>
<dbReference type="InterPro" id="IPR008030">
    <property type="entry name" value="NmrA-like"/>
</dbReference>
<proteinExistence type="predicted"/>
<dbReference type="SUPFAM" id="SSF51735">
    <property type="entry name" value="NAD(P)-binding Rossmann-fold domains"/>
    <property type="match status" value="1"/>
</dbReference>
<comment type="caution">
    <text evidence="4">The sequence shown here is derived from an EMBL/GenBank/DDBJ whole genome shotgun (WGS) entry which is preliminary data.</text>
</comment>
<dbReference type="PANTHER" id="PTHR47706">
    <property type="entry name" value="NMRA-LIKE FAMILY PROTEIN"/>
    <property type="match status" value="1"/>
</dbReference>
<protein>
    <submittedName>
        <fullName evidence="4">NAD(P)-binding protein</fullName>
    </submittedName>
</protein>
<evidence type="ECO:0000259" key="3">
    <source>
        <dbReference type="Pfam" id="PF05368"/>
    </source>
</evidence>
<dbReference type="Gene3D" id="3.90.25.10">
    <property type="entry name" value="UDP-galactose 4-epimerase, domain 1"/>
    <property type="match status" value="1"/>
</dbReference>
<keyword evidence="5" id="KW-1185">Reference proteome</keyword>
<reference evidence="4" key="1">
    <citation type="journal article" date="2020" name="Stud. Mycol.">
        <title>101 Dothideomycetes genomes: a test case for predicting lifestyles and emergence of pathogens.</title>
        <authorList>
            <person name="Haridas S."/>
            <person name="Albert R."/>
            <person name="Binder M."/>
            <person name="Bloem J."/>
            <person name="Labutti K."/>
            <person name="Salamov A."/>
            <person name="Andreopoulos B."/>
            <person name="Baker S."/>
            <person name="Barry K."/>
            <person name="Bills G."/>
            <person name="Bluhm B."/>
            <person name="Cannon C."/>
            <person name="Castanera R."/>
            <person name="Culley D."/>
            <person name="Daum C."/>
            <person name="Ezra D."/>
            <person name="Gonzalez J."/>
            <person name="Henrissat B."/>
            <person name="Kuo A."/>
            <person name="Liang C."/>
            <person name="Lipzen A."/>
            <person name="Lutzoni F."/>
            <person name="Magnuson J."/>
            <person name="Mondo S."/>
            <person name="Nolan M."/>
            <person name="Ohm R."/>
            <person name="Pangilinan J."/>
            <person name="Park H.-J."/>
            <person name="Ramirez L."/>
            <person name="Alfaro M."/>
            <person name="Sun H."/>
            <person name="Tritt A."/>
            <person name="Yoshinaga Y."/>
            <person name="Zwiers L.-H."/>
            <person name="Turgeon B."/>
            <person name="Goodwin S."/>
            <person name="Spatafora J."/>
            <person name="Crous P."/>
            <person name="Grigoriev I."/>
        </authorList>
    </citation>
    <scope>NUCLEOTIDE SEQUENCE</scope>
    <source>
        <strain evidence="4">CBS 133067</strain>
    </source>
</reference>
<dbReference type="InterPro" id="IPR036291">
    <property type="entry name" value="NAD(P)-bd_dom_sf"/>
</dbReference>
<sequence length="305" mass="33375">MAPQIKSVVIIGAGGNLGKGVLSAFLNSGLQVSVISRPESKSTFPPSVNVIKSTYDPAELRSAFLGQDALVCLISNFALADQKTIIDAAAAAGIQWFIPSEFGSNTTDKALTDYCSPCFDHKTETVKYARSKESAGMNWTAFITGFFFEWGLEKKFFGFDPESKSAEIWNTGNERFSTTNLPTIGKAIVNLLTSPEKLEACKNRYVLISSYTTTQNEVLKTFEKVTGEKWAVTHVDAEKRGKEGQDMLARGMFGLAAFQNVLLGAVYGKQQLGDHTKGKMDNDLLLPGNNEDMEKQLSHIMAELK</sequence>
<dbReference type="AlphaFoldDB" id="A0A9P4I5J7"/>
<dbReference type="EMBL" id="ML978138">
    <property type="protein sequence ID" value="KAF2093338.1"/>
    <property type="molecule type" value="Genomic_DNA"/>
</dbReference>
<evidence type="ECO:0000256" key="1">
    <source>
        <dbReference type="ARBA" id="ARBA00022857"/>
    </source>
</evidence>
<evidence type="ECO:0000256" key="2">
    <source>
        <dbReference type="ARBA" id="ARBA00023002"/>
    </source>
</evidence>
<dbReference type="InterPro" id="IPR051609">
    <property type="entry name" value="NmrA/Isoflavone_reductase-like"/>
</dbReference>
<accession>A0A9P4I5J7</accession>
<feature type="domain" description="NmrA-like" evidence="3">
    <location>
        <begin position="6"/>
        <end position="236"/>
    </location>
</feature>
<keyword evidence="1" id="KW-0521">NADP</keyword>
<dbReference type="Gene3D" id="3.40.50.720">
    <property type="entry name" value="NAD(P)-binding Rossmann-like Domain"/>
    <property type="match status" value="1"/>
</dbReference>
<name>A0A9P4I5J7_9PEZI</name>
<dbReference type="InterPro" id="IPR045312">
    <property type="entry name" value="PCBER-like"/>
</dbReference>
<keyword evidence="2" id="KW-0560">Oxidoreductase</keyword>